<keyword evidence="2 5" id="KW-0812">Transmembrane</keyword>
<dbReference type="STRING" id="52441.SAMN05216302_101252"/>
<protein>
    <submittedName>
        <fullName evidence="8">ATP-binding cassette, subfamily B, MsbA</fullName>
    </submittedName>
</protein>
<evidence type="ECO:0000313" key="9">
    <source>
        <dbReference type="Proteomes" id="UP000199533"/>
    </source>
</evidence>
<dbReference type="Gene3D" id="1.20.1560.10">
    <property type="entry name" value="ABC transporter type 1, transmembrane domain"/>
    <property type="match status" value="1"/>
</dbReference>
<sequence>MIHRHYYKRLIEEMTSCWTVILWAFLFFLIIAVTLSILPILIQQILLASFVEKNAAAIQTGMLTMMMLLITRSLADYGGHYLMRKAGNRLCMQLNCALFDKLLNLPHQYYQNLNKHHAIDTVLISIKQTSRSTVQIITILVRNTLIVISLVLCLAWLDQNFALLVLLLIPFAIIMLQIVQNQEDVKSHTHAPAVNKLTGHLQRSIENYRLIRLYGGQQQECKRLKNDAQSIQNNDMQQINYIAFVATLCQLVMILIVVAITYLITQQILKGAFTLEQTGAFITALLLLITPIRRLASIPQALQVAQKYLEQVFSLLDQHTVSDDSDKTLPESQGKLTFDHISFFDQKSGKPMLQRINLKIRSGETVAIICKTKHLRSQIVDLMLGFYQPTTGKMLLDDNPFTEIKHADLLAQFALISSESVILNDRIAGNIAYGSTECADEASITAAAYSARASTFIREMPDGFQTRVDEKGTNLTLQQWQHIAIARAMLKKPSILIIDDLWLQSDQMSLNEILAKLTQNHTTIILMHAMPRTIDHIDRIFLLENGVIAEKNLEK</sequence>
<keyword evidence="3 5" id="KW-1133">Transmembrane helix</keyword>
<dbReference type="Proteomes" id="UP000199533">
    <property type="component" value="Unassembled WGS sequence"/>
</dbReference>
<proteinExistence type="predicted"/>
<evidence type="ECO:0000313" key="8">
    <source>
        <dbReference type="EMBL" id="SFK68649.1"/>
    </source>
</evidence>
<feature type="transmembrane region" description="Helical" evidence="5">
    <location>
        <begin position="20"/>
        <end position="42"/>
    </location>
</feature>
<dbReference type="Pfam" id="PF00664">
    <property type="entry name" value="ABC_membrane"/>
    <property type="match status" value="1"/>
</dbReference>
<evidence type="ECO:0000256" key="1">
    <source>
        <dbReference type="ARBA" id="ARBA00004651"/>
    </source>
</evidence>
<dbReference type="GO" id="GO:0005524">
    <property type="term" value="F:ATP binding"/>
    <property type="evidence" value="ECO:0007669"/>
    <property type="project" value="UniProtKB-KW"/>
</dbReference>
<dbReference type="RefSeq" id="WP_090699381.1">
    <property type="nucleotide sequence ID" value="NZ_FOSP01000012.1"/>
</dbReference>
<dbReference type="GO" id="GO:0005886">
    <property type="term" value="C:plasma membrane"/>
    <property type="evidence" value="ECO:0007669"/>
    <property type="project" value="UniProtKB-SubCell"/>
</dbReference>
<dbReference type="InterPro" id="IPR027417">
    <property type="entry name" value="P-loop_NTPase"/>
</dbReference>
<name>A0A1I4BKY0_9PROT</name>
<reference evidence="9" key="1">
    <citation type="submission" date="2016-10" db="EMBL/GenBank/DDBJ databases">
        <authorList>
            <person name="Varghese N."/>
            <person name="Submissions S."/>
        </authorList>
    </citation>
    <scope>NUCLEOTIDE SEQUENCE [LARGE SCALE GENOMIC DNA]</scope>
    <source>
        <strain evidence="9">Nm69</strain>
    </source>
</reference>
<dbReference type="GO" id="GO:0016887">
    <property type="term" value="F:ATP hydrolysis activity"/>
    <property type="evidence" value="ECO:0007669"/>
    <property type="project" value="InterPro"/>
</dbReference>
<dbReference type="PANTHER" id="PTHR43394:SF1">
    <property type="entry name" value="ATP-BINDING CASSETTE SUB-FAMILY B MEMBER 10, MITOCHONDRIAL"/>
    <property type="match status" value="1"/>
</dbReference>
<dbReference type="PANTHER" id="PTHR43394">
    <property type="entry name" value="ATP-DEPENDENT PERMEASE MDL1, MITOCHONDRIAL"/>
    <property type="match status" value="1"/>
</dbReference>
<dbReference type="OrthoDB" id="8554730at2"/>
<dbReference type="PROSITE" id="PS50929">
    <property type="entry name" value="ABC_TM1F"/>
    <property type="match status" value="1"/>
</dbReference>
<evidence type="ECO:0000256" key="4">
    <source>
        <dbReference type="ARBA" id="ARBA00023136"/>
    </source>
</evidence>
<feature type="transmembrane region" description="Helical" evidence="5">
    <location>
        <begin position="136"/>
        <end position="157"/>
    </location>
</feature>
<dbReference type="InterPro" id="IPR039421">
    <property type="entry name" value="Type_1_exporter"/>
</dbReference>
<evidence type="ECO:0000256" key="5">
    <source>
        <dbReference type="SAM" id="Phobius"/>
    </source>
</evidence>
<dbReference type="PROSITE" id="PS50893">
    <property type="entry name" value="ABC_TRANSPORTER_2"/>
    <property type="match status" value="1"/>
</dbReference>
<gene>
    <name evidence="8" type="ORF">SAMN05216302_101252</name>
</gene>
<accession>A0A1I4BKY0</accession>
<keyword evidence="4 5" id="KW-0472">Membrane</keyword>
<dbReference type="InterPro" id="IPR003439">
    <property type="entry name" value="ABC_transporter-like_ATP-bd"/>
</dbReference>
<organism evidence="8 9">
    <name type="scientific">Nitrosomonas aestuarii</name>
    <dbReference type="NCBI Taxonomy" id="52441"/>
    <lineage>
        <taxon>Bacteria</taxon>
        <taxon>Pseudomonadati</taxon>
        <taxon>Pseudomonadota</taxon>
        <taxon>Betaproteobacteria</taxon>
        <taxon>Nitrosomonadales</taxon>
        <taxon>Nitrosomonadaceae</taxon>
        <taxon>Nitrosomonas</taxon>
    </lineage>
</organism>
<comment type="subcellular location">
    <subcellularLocation>
        <location evidence="1">Cell membrane</location>
        <topology evidence="1">Multi-pass membrane protein</topology>
    </subcellularLocation>
</comment>
<dbReference type="GO" id="GO:0015421">
    <property type="term" value="F:ABC-type oligopeptide transporter activity"/>
    <property type="evidence" value="ECO:0007669"/>
    <property type="project" value="TreeGrafter"/>
</dbReference>
<dbReference type="InterPro" id="IPR011527">
    <property type="entry name" value="ABC1_TM_dom"/>
</dbReference>
<evidence type="ECO:0000259" key="6">
    <source>
        <dbReference type="PROSITE" id="PS50893"/>
    </source>
</evidence>
<dbReference type="EMBL" id="FOSP01000012">
    <property type="protein sequence ID" value="SFK68649.1"/>
    <property type="molecule type" value="Genomic_DNA"/>
</dbReference>
<feature type="domain" description="ABC transmembrane type-1" evidence="7">
    <location>
        <begin position="22"/>
        <end position="297"/>
    </location>
</feature>
<dbReference type="Pfam" id="PF00005">
    <property type="entry name" value="ABC_tran"/>
    <property type="match status" value="1"/>
</dbReference>
<dbReference type="InterPro" id="IPR036640">
    <property type="entry name" value="ABC1_TM_sf"/>
</dbReference>
<feature type="transmembrane region" description="Helical" evidence="5">
    <location>
        <begin position="54"/>
        <end position="75"/>
    </location>
</feature>
<dbReference type="SUPFAM" id="SSF90123">
    <property type="entry name" value="ABC transporter transmembrane region"/>
    <property type="match status" value="1"/>
</dbReference>
<evidence type="ECO:0000256" key="3">
    <source>
        <dbReference type="ARBA" id="ARBA00022989"/>
    </source>
</evidence>
<keyword evidence="9" id="KW-1185">Reference proteome</keyword>
<dbReference type="SUPFAM" id="SSF52540">
    <property type="entry name" value="P-loop containing nucleoside triphosphate hydrolases"/>
    <property type="match status" value="1"/>
</dbReference>
<dbReference type="AlphaFoldDB" id="A0A1I4BKY0"/>
<keyword evidence="8" id="KW-0067">ATP-binding</keyword>
<evidence type="ECO:0000259" key="7">
    <source>
        <dbReference type="PROSITE" id="PS50929"/>
    </source>
</evidence>
<feature type="transmembrane region" description="Helical" evidence="5">
    <location>
        <begin position="163"/>
        <end position="179"/>
    </location>
</feature>
<feature type="transmembrane region" description="Helical" evidence="5">
    <location>
        <begin position="241"/>
        <end position="265"/>
    </location>
</feature>
<keyword evidence="8" id="KW-0547">Nucleotide-binding</keyword>
<evidence type="ECO:0000256" key="2">
    <source>
        <dbReference type="ARBA" id="ARBA00022692"/>
    </source>
</evidence>
<feature type="domain" description="ABC transporter" evidence="6">
    <location>
        <begin position="336"/>
        <end position="555"/>
    </location>
</feature>
<dbReference type="Gene3D" id="3.40.50.300">
    <property type="entry name" value="P-loop containing nucleotide triphosphate hydrolases"/>
    <property type="match status" value="1"/>
</dbReference>